<dbReference type="OrthoDB" id="8046937at2759"/>
<proteinExistence type="predicted"/>
<evidence type="ECO:0000256" key="1">
    <source>
        <dbReference type="SAM" id="MobiDB-lite"/>
    </source>
</evidence>
<sequence>MTQTAGEAPLHFRSPRPRLTNNKQQASQRLASVCPTLKKRPEMRKHFADFMQNLFDNRHAEPAPPPKEQEECWPQSQQQPAGRFCEERVAVTADIRQMFHCFLVREDHRNFLRFLWHQNNDMEEPIVEYRMRVHVFGNSPSPAVVIYGLRRASQDQEDDDCRTRRFVEQHFYVHDGLISFPTSRALLRELTIEACEWDDPLPERKLKEWREWKDSLKDLEHVRIPRTYTSISLSSSTNREPCIFCNASTQAIAAVAYIKVTNAEGKSELGFVFGKAKLAPQPEGTIPRLELCAAILAVEIADMLTKEMGVQFYSVRFFTDSKVVLGYIHNESRRFYVYVSNRVQRIRKSSLPEQWNYVPTDANPADHASRSIPSNTLMSSMWLKGADFPLKPAKNEADSQASFDLVDPKSDPEICPSVTSCVTQVAESPLDPRRFESFSSWRSLVRTVSRLIHIASSFKQENSKSNCQGWHICRIPCPEDLVRAKGVILRSLQYKALPEVFACIQVGKEIPEQSQLRRLSPYLDDAGCLRVGGRLSQADLQSDERNPLTPTCDLSSWYPPTRAFLSS</sequence>
<evidence type="ECO:0000313" key="2">
    <source>
        <dbReference type="EMBL" id="KAJ8349564.1"/>
    </source>
</evidence>
<dbReference type="InterPro" id="IPR008042">
    <property type="entry name" value="Retrotrans_Pao"/>
</dbReference>
<dbReference type="Proteomes" id="UP001152622">
    <property type="component" value="Chromosome 9"/>
</dbReference>
<accession>A0A9Q1IPF1</accession>
<dbReference type="Pfam" id="PF05380">
    <property type="entry name" value="Peptidase_A17"/>
    <property type="match status" value="1"/>
</dbReference>
<dbReference type="SUPFAM" id="SSF56672">
    <property type="entry name" value="DNA/RNA polymerases"/>
    <property type="match status" value="1"/>
</dbReference>
<feature type="compositionally biased region" description="Polar residues" evidence="1">
    <location>
        <begin position="19"/>
        <end position="29"/>
    </location>
</feature>
<dbReference type="InterPro" id="IPR043502">
    <property type="entry name" value="DNA/RNA_pol_sf"/>
</dbReference>
<gene>
    <name evidence="2" type="ORF">SKAU_G00246940</name>
</gene>
<dbReference type="PANTHER" id="PTHR47331:SF6">
    <property type="entry name" value="DOUBLECORTIN DOMAIN-CONTAINING PROTEIN"/>
    <property type="match status" value="1"/>
</dbReference>
<reference evidence="2" key="1">
    <citation type="journal article" date="2023" name="Science">
        <title>Genome structures resolve the early diversification of teleost fishes.</title>
        <authorList>
            <person name="Parey E."/>
            <person name="Louis A."/>
            <person name="Montfort J."/>
            <person name="Bouchez O."/>
            <person name="Roques C."/>
            <person name="Iampietro C."/>
            <person name="Lluch J."/>
            <person name="Castinel A."/>
            <person name="Donnadieu C."/>
            <person name="Desvignes T."/>
            <person name="Floi Bucao C."/>
            <person name="Jouanno E."/>
            <person name="Wen M."/>
            <person name="Mejri S."/>
            <person name="Dirks R."/>
            <person name="Jansen H."/>
            <person name="Henkel C."/>
            <person name="Chen W.J."/>
            <person name="Zahm M."/>
            <person name="Cabau C."/>
            <person name="Klopp C."/>
            <person name="Thompson A.W."/>
            <person name="Robinson-Rechavi M."/>
            <person name="Braasch I."/>
            <person name="Lecointre G."/>
            <person name="Bobe J."/>
            <person name="Postlethwait J.H."/>
            <person name="Berthelot C."/>
            <person name="Roest Crollius H."/>
            <person name="Guiguen Y."/>
        </authorList>
    </citation>
    <scope>NUCLEOTIDE SEQUENCE</scope>
    <source>
        <strain evidence="2">WJC10195</strain>
    </source>
</reference>
<name>A0A9Q1IPF1_SYNKA</name>
<keyword evidence="3" id="KW-1185">Reference proteome</keyword>
<dbReference type="PANTHER" id="PTHR47331">
    <property type="entry name" value="PHD-TYPE DOMAIN-CONTAINING PROTEIN"/>
    <property type="match status" value="1"/>
</dbReference>
<dbReference type="AlphaFoldDB" id="A0A9Q1IPF1"/>
<dbReference type="EMBL" id="JAINUF010000009">
    <property type="protein sequence ID" value="KAJ8349564.1"/>
    <property type="molecule type" value="Genomic_DNA"/>
</dbReference>
<evidence type="ECO:0000313" key="3">
    <source>
        <dbReference type="Proteomes" id="UP001152622"/>
    </source>
</evidence>
<protein>
    <submittedName>
        <fullName evidence="2">Uncharacterized protein</fullName>
    </submittedName>
</protein>
<feature type="region of interest" description="Disordered" evidence="1">
    <location>
        <begin position="1"/>
        <end position="29"/>
    </location>
</feature>
<comment type="caution">
    <text evidence="2">The sequence shown here is derived from an EMBL/GenBank/DDBJ whole genome shotgun (WGS) entry which is preliminary data.</text>
</comment>
<organism evidence="2 3">
    <name type="scientific">Synaphobranchus kaupii</name>
    <name type="common">Kaup's arrowtooth eel</name>
    <dbReference type="NCBI Taxonomy" id="118154"/>
    <lineage>
        <taxon>Eukaryota</taxon>
        <taxon>Metazoa</taxon>
        <taxon>Chordata</taxon>
        <taxon>Craniata</taxon>
        <taxon>Vertebrata</taxon>
        <taxon>Euteleostomi</taxon>
        <taxon>Actinopterygii</taxon>
        <taxon>Neopterygii</taxon>
        <taxon>Teleostei</taxon>
        <taxon>Anguilliformes</taxon>
        <taxon>Synaphobranchidae</taxon>
        <taxon>Synaphobranchus</taxon>
    </lineage>
</organism>